<feature type="transmembrane region" description="Helical" evidence="1">
    <location>
        <begin position="161"/>
        <end position="179"/>
    </location>
</feature>
<feature type="transmembrane region" description="Helical" evidence="1">
    <location>
        <begin position="83"/>
        <end position="107"/>
    </location>
</feature>
<feature type="transmembrane region" description="Helical" evidence="1">
    <location>
        <begin position="194"/>
        <end position="214"/>
    </location>
</feature>
<evidence type="ECO:0000313" key="2">
    <source>
        <dbReference type="EMBL" id="GAA1977259.1"/>
    </source>
</evidence>
<evidence type="ECO:0000313" key="3">
    <source>
        <dbReference type="Proteomes" id="UP001500013"/>
    </source>
</evidence>
<comment type="caution">
    <text evidence="2">The sequence shown here is derived from an EMBL/GenBank/DDBJ whole genome shotgun (WGS) entry which is preliminary data.</text>
</comment>
<feature type="transmembrane region" description="Helical" evidence="1">
    <location>
        <begin position="221"/>
        <end position="240"/>
    </location>
</feature>
<dbReference type="Proteomes" id="UP001500013">
    <property type="component" value="Unassembled WGS sequence"/>
</dbReference>
<keyword evidence="1" id="KW-0472">Membrane</keyword>
<protein>
    <submittedName>
        <fullName evidence="2">Uncharacterized protein</fullName>
    </submittedName>
</protein>
<reference evidence="2 3" key="1">
    <citation type="journal article" date="2019" name="Int. J. Syst. Evol. Microbiol.">
        <title>The Global Catalogue of Microorganisms (GCM) 10K type strain sequencing project: providing services to taxonomists for standard genome sequencing and annotation.</title>
        <authorList>
            <consortium name="The Broad Institute Genomics Platform"/>
            <consortium name="The Broad Institute Genome Sequencing Center for Infectious Disease"/>
            <person name="Wu L."/>
            <person name="Ma J."/>
        </authorList>
    </citation>
    <scope>NUCLEOTIDE SEQUENCE [LARGE SCALE GENOMIC DNA]</scope>
    <source>
        <strain evidence="2 3">JCM 15628</strain>
    </source>
</reference>
<feature type="transmembrane region" description="Helical" evidence="1">
    <location>
        <begin position="55"/>
        <end position="76"/>
    </location>
</feature>
<keyword evidence="1" id="KW-1133">Transmembrane helix</keyword>
<name>A0ABN2RZ07_9MICO</name>
<dbReference type="EMBL" id="BAAAPU010000007">
    <property type="protein sequence ID" value="GAA1977259.1"/>
    <property type="molecule type" value="Genomic_DNA"/>
</dbReference>
<feature type="transmembrane region" description="Helical" evidence="1">
    <location>
        <begin position="119"/>
        <end position="140"/>
    </location>
</feature>
<organism evidence="2 3">
    <name type="scientific">Terrabacter lapilli</name>
    <dbReference type="NCBI Taxonomy" id="436231"/>
    <lineage>
        <taxon>Bacteria</taxon>
        <taxon>Bacillati</taxon>
        <taxon>Actinomycetota</taxon>
        <taxon>Actinomycetes</taxon>
        <taxon>Micrococcales</taxon>
        <taxon>Intrasporangiaceae</taxon>
        <taxon>Terrabacter</taxon>
    </lineage>
</organism>
<evidence type="ECO:0000256" key="1">
    <source>
        <dbReference type="SAM" id="Phobius"/>
    </source>
</evidence>
<sequence>MTAAALPTRARPERDDRVLRPTRVLAWGITPFLAAGVVLLYGFPADTGRLFAWPVSPPITAMVLASAYLGGIWFFVRTARVPRWALVSAGLPAVTVFAALLGVATVVHWDRFTHAHPAFWVWAGLYFLAPPLVALVWVVNARVAAPARDDERRVEPMTRGVIGYGGAASVLLGVLLWSLPQTMSRIWPWSLTPLTARVIGAVFCLGCAGLVAFTDARWIRVRVLVEAETVMVAAMLLALLRGRAELHPERPLTWVLLTGMLAALAGSARLLYAMSRRDPPR</sequence>
<feature type="transmembrane region" description="Helical" evidence="1">
    <location>
        <begin position="252"/>
        <end position="272"/>
    </location>
</feature>
<gene>
    <name evidence="2" type="ORF">GCM10009817_17060</name>
</gene>
<keyword evidence="3" id="KW-1185">Reference proteome</keyword>
<feature type="transmembrane region" description="Helical" evidence="1">
    <location>
        <begin position="24"/>
        <end position="43"/>
    </location>
</feature>
<accession>A0ABN2RZ07</accession>
<proteinExistence type="predicted"/>
<keyword evidence="1" id="KW-0812">Transmembrane</keyword>